<evidence type="ECO:0000256" key="5">
    <source>
        <dbReference type="ARBA" id="ARBA00023136"/>
    </source>
</evidence>
<comment type="subcellular location">
    <subcellularLocation>
        <location evidence="1">Membrane</location>
    </subcellularLocation>
</comment>
<reference evidence="11" key="2">
    <citation type="submission" date="2025-08" db="UniProtKB">
        <authorList>
            <consortium name="Ensembl"/>
        </authorList>
    </citation>
    <scope>IDENTIFICATION</scope>
</reference>
<keyword evidence="12" id="KW-1185">Reference proteome</keyword>
<name>H0XYS9_OTOGA</name>
<dbReference type="Proteomes" id="UP000005225">
    <property type="component" value="Unassembled WGS sequence"/>
</dbReference>
<keyword evidence="5" id="KW-0472">Membrane</keyword>
<dbReference type="GeneTree" id="ENSGT00940000153143"/>
<accession>H0XYS9</accession>
<evidence type="ECO:0000256" key="6">
    <source>
        <dbReference type="ARBA" id="ARBA00023170"/>
    </source>
</evidence>
<dbReference type="AlphaFoldDB" id="H0XYS9"/>
<dbReference type="SMART" id="SM00407">
    <property type="entry name" value="IGc1"/>
    <property type="match status" value="1"/>
</dbReference>
<evidence type="ECO:0000259" key="10">
    <source>
        <dbReference type="SMART" id="SM00407"/>
    </source>
</evidence>
<dbReference type="Gene3D" id="2.60.40.10">
    <property type="entry name" value="Immunoglobulins"/>
    <property type="match status" value="1"/>
</dbReference>
<dbReference type="PANTHER" id="PTHR19256:SF65">
    <property type="entry name" value="T CELL RECEPTOR GAMMA CONSTANT 1-RELATED"/>
    <property type="match status" value="1"/>
</dbReference>
<dbReference type="InterPro" id="IPR051117">
    <property type="entry name" value="TRG_var/const_region"/>
</dbReference>
<keyword evidence="3" id="KW-1133">Transmembrane helix</keyword>
<evidence type="ECO:0000313" key="11">
    <source>
        <dbReference type="Ensembl" id="ENSOGAP00000021272.1"/>
    </source>
</evidence>
<evidence type="ECO:0000256" key="2">
    <source>
        <dbReference type="ARBA" id="ARBA00022692"/>
    </source>
</evidence>
<sequence length="186" mass="20860">KPGCSCRPKPTIFLPSPAERNLHKAGTCLCLFENFFPDVINIYWKQKNSNSLLASQQGDIRKTGDTYMTLSWLTVPEKSLHREHQCVVKHESYNGADQEILFPPMKTVLTVKQPRGGKSAKCQIQVNNVPKCPKKRNTSNMLQLQLTNNSACYTYLLLLVKSVVYSAATAFCVIRRTGVCRPGKSP</sequence>
<keyword evidence="4" id="KW-1064">Adaptive immunity</keyword>
<keyword evidence="6" id="KW-0675">Receptor</keyword>
<evidence type="ECO:0000256" key="9">
    <source>
        <dbReference type="ARBA" id="ARBA00043266"/>
    </source>
</evidence>
<evidence type="ECO:0000256" key="7">
    <source>
        <dbReference type="ARBA" id="ARBA00023319"/>
    </source>
</evidence>
<dbReference type="EMBL" id="AAQR03057841">
    <property type="status" value="NOT_ANNOTATED_CDS"/>
    <property type="molecule type" value="Genomic_DNA"/>
</dbReference>
<evidence type="ECO:0000256" key="4">
    <source>
        <dbReference type="ARBA" id="ARBA00023130"/>
    </source>
</evidence>
<dbReference type="GO" id="GO:0042101">
    <property type="term" value="C:T cell receptor complex"/>
    <property type="evidence" value="ECO:0007669"/>
    <property type="project" value="UniProtKB-KW"/>
</dbReference>
<dbReference type="InterPro" id="IPR036179">
    <property type="entry name" value="Ig-like_dom_sf"/>
</dbReference>
<dbReference type="Pfam" id="PF07654">
    <property type="entry name" value="C1-set"/>
    <property type="match status" value="1"/>
</dbReference>
<keyword evidence="2" id="KW-0812">Transmembrane</keyword>
<proteinExistence type="predicted"/>
<dbReference type="GO" id="GO:0002250">
    <property type="term" value="P:adaptive immune response"/>
    <property type="evidence" value="ECO:0007669"/>
    <property type="project" value="UniProtKB-KW"/>
</dbReference>
<keyword evidence="7" id="KW-0393">Immunoglobulin domain</keyword>
<dbReference type="HOGENOM" id="CLU_077975_3_2_1"/>
<dbReference type="PANTHER" id="PTHR19256">
    <property type="entry name" value="T-CELL RECEPTOR GAMMA CHAIN"/>
    <property type="match status" value="1"/>
</dbReference>
<dbReference type="SUPFAM" id="SSF48726">
    <property type="entry name" value="Immunoglobulin"/>
    <property type="match status" value="1"/>
</dbReference>
<keyword evidence="9" id="KW-0391">Immunity</keyword>
<reference evidence="12" key="1">
    <citation type="submission" date="2011-03" db="EMBL/GenBank/DDBJ databases">
        <title>Version 3 of the genome sequence of Otolemur garnettii (Bushbaby).</title>
        <authorList>
            <consortium name="The Broad Institute Genome Sequencing Platform"/>
            <person name="Di Palma F."/>
            <person name="Johnson J."/>
            <person name="Lander E.S."/>
            <person name="Lindblad-Toh K."/>
            <person name="Jaffe D.B."/>
            <person name="Gnerre S."/>
            <person name="MacCallum I."/>
            <person name="Przybylski D."/>
            <person name="Ribeiro F.J."/>
            <person name="Burton J.N."/>
            <person name="Walker B.J."/>
            <person name="Sharpe T."/>
            <person name="Hall G."/>
        </authorList>
    </citation>
    <scope>NUCLEOTIDE SEQUENCE [LARGE SCALE GENOMIC DNA]</scope>
</reference>
<dbReference type="FunFam" id="2.60.40.10:FF:001083">
    <property type="entry name" value="T cell receptor gamma constant 2"/>
    <property type="match status" value="1"/>
</dbReference>
<comment type="subunit">
    <text evidence="8">Gamma-delta TR is a heterodimer composed of a gamma and delta chain; disulfide-linked. The gamma-delta TR is associated with the transmembrane signaling CD3 coreceptor proteins following the stoichiometry: a single gamma-delta TR heterodimer associates with one CD3D-CD3E heterodimer, one CD3G-CD3E heterodimer and one CD247 homodimer forming a stable octameric structure. Upon activation, gamma-delta TR complex associates with FCER1G to initiate intracellular signaling.</text>
</comment>
<evidence type="ECO:0000256" key="8">
    <source>
        <dbReference type="ARBA" id="ARBA00038578"/>
    </source>
</evidence>
<dbReference type="OMA" id="CIVKHEA"/>
<dbReference type="InterPro" id="IPR013783">
    <property type="entry name" value="Ig-like_fold"/>
</dbReference>
<organism evidence="11 12">
    <name type="scientific">Otolemur garnettii</name>
    <name type="common">Small-eared galago</name>
    <name type="synonym">Garnett's greater bushbaby</name>
    <dbReference type="NCBI Taxonomy" id="30611"/>
    <lineage>
        <taxon>Eukaryota</taxon>
        <taxon>Metazoa</taxon>
        <taxon>Chordata</taxon>
        <taxon>Craniata</taxon>
        <taxon>Vertebrata</taxon>
        <taxon>Euteleostomi</taxon>
        <taxon>Mammalia</taxon>
        <taxon>Eutheria</taxon>
        <taxon>Euarchontoglires</taxon>
        <taxon>Primates</taxon>
        <taxon>Strepsirrhini</taxon>
        <taxon>Lorisiformes</taxon>
        <taxon>Galagidae</taxon>
        <taxon>Otolemur</taxon>
    </lineage>
</organism>
<dbReference type="InParanoid" id="H0XYS9"/>
<dbReference type="STRING" id="30611.ENSOGAP00000021272"/>
<reference evidence="11" key="3">
    <citation type="submission" date="2025-09" db="UniProtKB">
        <authorList>
            <consortium name="Ensembl"/>
        </authorList>
    </citation>
    <scope>IDENTIFICATION</scope>
</reference>
<dbReference type="eggNOG" id="ENOG502SQHK">
    <property type="taxonomic scope" value="Eukaryota"/>
</dbReference>
<dbReference type="FunCoup" id="H0XYS9">
    <property type="interactions" value="75"/>
</dbReference>
<dbReference type="InterPro" id="IPR003597">
    <property type="entry name" value="Ig_C1-set"/>
</dbReference>
<feature type="domain" description="Immunoglobulin C1-set" evidence="10">
    <location>
        <begin position="25"/>
        <end position="96"/>
    </location>
</feature>
<evidence type="ECO:0000256" key="3">
    <source>
        <dbReference type="ARBA" id="ARBA00022989"/>
    </source>
</evidence>
<evidence type="ECO:0000256" key="1">
    <source>
        <dbReference type="ARBA" id="ARBA00004370"/>
    </source>
</evidence>
<dbReference type="Ensembl" id="ENSOGAT00000024427.1">
    <property type="protein sequence ID" value="ENSOGAP00000021272.1"/>
    <property type="gene ID" value="ENSOGAG00000026103.1"/>
</dbReference>
<keyword evidence="9" id="KW-1279">T cell receptor</keyword>
<evidence type="ECO:0000313" key="12">
    <source>
        <dbReference type="Proteomes" id="UP000005225"/>
    </source>
</evidence>
<protein>
    <recommendedName>
        <fullName evidence="10">Immunoglobulin C1-set domain-containing protein</fullName>
    </recommendedName>
</protein>